<dbReference type="Gene3D" id="3.40.50.300">
    <property type="entry name" value="P-loop containing nucleotide triphosphate hydrolases"/>
    <property type="match status" value="1"/>
</dbReference>
<keyword evidence="3" id="KW-0378">Hydrolase</keyword>
<evidence type="ECO:0000313" key="11">
    <source>
        <dbReference type="EMBL" id="CAD6960840.1"/>
    </source>
</evidence>
<dbReference type="InterPro" id="IPR001650">
    <property type="entry name" value="Helicase_C-like"/>
</dbReference>
<sequence>MSNSTGDGTSSSSESSSSNSDSSAPLGGVRPGLVTGGRKRKRKHKHLPRKSGLTPAGHDEVQDLKERIRSEIEQLSVKHGVTPASIRHRLGFSVEVGREPHDHRKWTEWYAHTQPNPCPDNLQQRNKEMSTKWTALKANKVQYDRVIADVKEWHLKRAEHTDVPDSKELLHAFAKRAFKLCKAAGVNDGISAVCIAAVPNMAVDPAIIGLEPILVQFSASLHLASDLSHVRDNFQARVYRNPITSSMLPPQTIEDDPRFNQLPRGTVEERKGDRAKDIQLYMPLHFIFLIRLALARAGTQSLRWEQRSRKNTVMVYEDVFDILAEVSLFVDGWPTSLEHLLKDSDTSSGSATGTLSIYAGSLIHWNTWSICSLNSHSSPPPSSWPTPHLPPSTFSPTTKFVVRSAAGLHAAHGVAAPELFARGSKAHFAAKPAAAANHSDKKHLLDFGMMFQKTAAEHKGNKVLSLEQRQAILQPAITNLSPLPIFAKVKATVHALAAYISSNPSLTHISVEALVGHTGPQGLGWKSQESVLRNFRRGDTHLLIATSVVEEGLDVPACNFVIRFDLPETAIPTIHSRGRARERGSTIFMMCEGGSVRDAKLIEHCRGMEQDMKDWLQGLPEDRLVSDVGSDGQAEFVPNWTETIKSEETGAKIEHKDAMSLLNWNVQALPKDEYTPASTFISLEEDETGPNSVFRCTLQMPAKSKLREVRSEWQLSKKAARQEVAFNACKQLFKIGELDNRLLPRKPERIASEVIEVKDDEGEVRLLKRHNLPRPGAKLFATEQTAIETRTFRITTIPFDSIDTAAIQGSVAPLLLLTSAEAPDDELAVELNLPNGKVKLLCRPGHAGTLTLTEDQHRLAQVYTLRLLGMVGRLGSVPGPTHGSWMILPLDQQVKNGGEDEVVVQWEQVAILAAQSSPVFRSASHAESLGDDVSLCAIPDFSKPPSALYRIRDDPTPSSLGPRVTRQGRLGETFQQFYERVSGNRVDGGGPMLETRAMPRLQNFTTAGAMRALSKSLTFLIPAVSLVHPVPSSVYRAAILLPSVLDRLNAMCLAREFIRSLLTSYYMTPVSNRVLAGHSLRLTLWRYVCSDAFSTKTWAPPGYFVTDEEDGLSKAPSLPWSAKRLVDIVEAILGSATTYTIDQKLQVASQLGLLPEEISSFAAFGTAFQGKLDGYMPTADMLGLSEFTKRLMERIQFKFEHPLLAIHAVTRSSCMGFELPSYECLETLGHALLDFLVVEMLQKKYEFFEEGELTIVKANCVSNKTLAALAVSLGLPERTSTKSQWSERRNSNLDAQFLPNTGGASLADIVESLLGAVLVEARFNLDVARAYFDRLYRPFLENFCRRENAILSSAESLFHLLSQRRSMDWCITGADATSKEENGDAAAAASGTVAMEEDEQVEENRLVRVMVHGSVCGDIKRGDKRTLEMVEEEMKMVDDWRSEKPEAPGEGELLDVLRELWPWPLRTKKMCMPRLVLEAQCLPRRITSPISWLVAFFRIDSTPAEDIFSGKSDRQSASP</sequence>
<dbReference type="Gene3D" id="1.10.1520.10">
    <property type="entry name" value="Ribonuclease III domain"/>
    <property type="match status" value="1"/>
</dbReference>
<dbReference type="InterPro" id="IPR036389">
    <property type="entry name" value="RNase_III_sf"/>
</dbReference>
<dbReference type="Pfam" id="PF03368">
    <property type="entry name" value="Dicer_dimer"/>
    <property type="match status" value="1"/>
</dbReference>
<dbReference type="SUPFAM" id="SSF52540">
    <property type="entry name" value="P-loop containing nucleoside triphosphate hydrolases"/>
    <property type="match status" value="1"/>
</dbReference>
<dbReference type="SMART" id="SM00535">
    <property type="entry name" value="RIBOc"/>
    <property type="match status" value="1"/>
</dbReference>
<accession>A0ABN7JAW4</accession>
<dbReference type="SUPFAM" id="SSF69065">
    <property type="entry name" value="RNase III domain-like"/>
    <property type="match status" value="1"/>
</dbReference>
<evidence type="ECO:0000256" key="4">
    <source>
        <dbReference type="ARBA" id="ARBA00022806"/>
    </source>
</evidence>
<feature type="compositionally biased region" description="Low complexity" evidence="7">
    <location>
        <begin position="1"/>
        <end position="23"/>
    </location>
</feature>
<evidence type="ECO:0000256" key="1">
    <source>
        <dbReference type="ARBA" id="ARBA00022737"/>
    </source>
</evidence>
<feature type="region of interest" description="Disordered" evidence="7">
    <location>
        <begin position="1"/>
        <end position="59"/>
    </location>
</feature>
<dbReference type="PANTHER" id="PTHR14950">
    <property type="entry name" value="DICER-RELATED"/>
    <property type="match status" value="1"/>
</dbReference>
<name>A0ABN7JAW4_9BASI</name>
<feature type="domain" description="Helicase C-terminal" evidence="9">
    <location>
        <begin position="472"/>
        <end position="627"/>
    </location>
</feature>
<keyword evidence="12" id="KW-1185">Reference proteome</keyword>
<keyword evidence="1" id="KW-0677">Repeat</keyword>
<gene>
    <name evidence="11" type="ORF">JKIAZH3_G3371</name>
</gene>
<dbReference type="SMART" id="SM00490">
    <property type="entry name" value="HELICc"/>
    <property type="match status" value="1"/>
</dbReference>
<dbReference type="PROSITE" id="PS51194">
    <property type="entry name" value="HELICASE_CTER"/>
    <property type="match status" value="1"/>
</dbReference>
<dbReference type="InterPro" id="IPR038248">
    <property type="entry name" value="Dicer_dimer_sf"/>
</dbReference>
<proteinExistence type="predicted"/>
<dbReference type="CDD" id="cd00593">
    <property type="entry name" value="RIBOc"/>
    <property type="match status" value="1"/>
</dbReference>
<evidence type="ECO:0000256" key="7">
    <source>
        <dbReference type="SAM" id="MobiDB-lite"/>
    </source>
</evidence>
<dbReference type="Pfam" id="PF00636">
    <property type="entry name" value="Ribonuclease_3"/>
    <property type="match status" value="1"/>
</dbReference>
<feature type="domain" description="RNase III" evidence="8">
    <location>
        <begin position="1188"/>
        <end position="1322"/>
    </location>
</feature>
<dbReference type="EMBL" id="CAJHJG010006915">
    <property type="protein sequence ID" value="CAD6960840.1"/>
    <property type="molecule type" value="Genomic_DNA"/>
</dbReference>
<evidence type="ECO:0000259" key="9">
    <source>
        <dbReference type="PROSITE" id="PS51194"/>
    </source>
</evidence>
<organism evidence="11 12">
    <name type="scientific">Tilletia caries</name>
    <name type="common">wheat bunt fungus</name>
    <dbReference type="NCBI Taxonomy" id="13290"/>
    <lineage>
        <taxon>Eukaryota</taxon>
        <taxon>Fungi</taxon>
        <taxon>Dikarya</taxon>
        <taxon>Basidiomycota</taxon>
        <taxon>Ustilaginomycotina</taxon>
        <taxon>Exobasidiomycetes</taxon>
        <taxon>Tilletiales</taxon>
        <taxon>Tilletiaceae</taxon>
        <taxon>Tilletia</taxon>
    </lineage>
</organism>
<dbReference type="Pfam" id="PF00271">
    <property type="entry name" value="Helicase_C"/>
    <property type="match status" value="1"/>
</dbReference>
<keyword evidence="6" id="KW-0694">RNA-binding</keyword>
<evidence type="ECO:0000256" key="3">
    <source>
        <dbReference type="ARBA" id="ARBA00022801"/>
    </source>
</evidence>
<feature type="domain" description="Dicer dsRNA-binding fold" evidence="10">
    <location>
        <begin position="658"/>
        <end position="752"/>
    </location>
</feature>
<dbReference type="PANTHER" id="PTHR14950:SF37">
    <property type="entry name" value="ENDORIBONUCLEASE DICER"/>
    <property type="match status" value="1"/>
</dbReference>
<dbReference type="Proteomes" id="UP000836402">
    <property type="component" value="Unassembled WGS sequence"/>
</dbReference>
<dbReference type="InterPro" id="IPR000999">
    <property type="entry name" value="RNase_III_dom"/>
</dbReference>
<evidence type="ECO:0000313" key="12">
    <source>
        <dbReference type="Proteomes" id="UP000836402"/>
    </source>
</evidence>
<dbReference type="Gene3D" id="3.30.160.380">
    <property type="entry name" value="Dicer dimerisation domain"/>
    <property type="match status" value="1"/>
</dbReference>
<keyword evidence="2" id="KW-0547">Nucleotide-binding</keyword>
<feature type="compositionally biased region" description="Basic residues" evidence="7">
    <location>
        <begin position="37"/>
        <end position="49"/>
    </location>
</feature>
<evidence type="ECO:0000259" key="8">
    <source>
        <dbReference type="PROSITE" id="PS50142"/>
    </source>
</evidence>
<evidence type="ECO:0008006" key="13">
    <source>
        <dbReference type="Google" id="ProtNLM"/>
    </source>
</evidence>
<dbReference type="PROSITE" id="PS51327">
    <property type="entry name" value="DICER_DSRBF"/>
    <property type="match status" value="1"/>
</dbReference>
<keyword evidence="5" id="KW-0067">ATP-binding</keyword>
<evidence type="ECO:0000259" key="10">
    <source>
        <dbReference type="PROSITE" id="PS51327"/>
    </source>
</evidence>
<dbReference type="InterPro" id="IPR027417">
    <property type="entry name" value="P-loop_NTPase"/>
</dbReference>
<dbReference type="PROSITE" id="PS50142">
    <property type="entry name" value="RNASE_3_2"/>
    <property type="match status" value="1"/>
</dbReference>
<evidence type="ECO:0000256" key="5">
    <source>
        <dbReference type="ARBA" id="ARBA00022840"/>
    </source>
</evidence>
<evidence type="ECO:0000256" key="6">
    <source>
        <dbReference type="PROSITE-ProRule" id="PRU00657"/>
    </source>
</evidence>
<evidence type="ECO:0000256" key="2">
    <source>
        <dbReference type="ARBA" id="ARBA00022741"/>
    </source>
</evidence>
<protein>
    <recommendedName>
        <fullName evidence="13">Helicase C-terminal domain-containing protein</fullName>
    </recommendedName>
</protein>
<keyword evidence="4" id="KW-0347">Helicase</keyword>
<comment type="caution">
    <text evidence="11">The sequence shown here is derived from an EMBL/GenBank/DDBJ whole genome shotgun (WGS) entry which is preliminary data.</text>
</comment>
<dbReference type="InterPro" id="IPR005034">
    <property type="entry name" value="Dicer_dimerisation"/>
</dbReference>
<reference evidence="11" key="1">
    <citation type="submission" date="2020-10" db="EMBL/GenBank/DDBJ databases">
        <authorList>
            <person name="Sedaghatjoo S."/>
        </authorList>
    </citation>
    <scope>NUCLEOTIDE SEQUENCE</scope>
    <source>
        <strain evidence="11">AZH3</strain>
    </source>
</reference>